<evidence type="ECO:0000313" key="3">
    <source>
        <dbReference type="EnsemblPlants" id="QL05p058432:mrna:CDS:1"/>
    </source>
</evidence>
<name>A0A7N2LRI0_QUELO</name>
<dbReference type="Gramene" id="QL05p058432:mrna">
    <property type="protein sequence ID" value="QL05p058432:mrna:CDS:1"/>
    <property type="gene ID" value="QL05p058432"/>
</dbReference>
<evidence type="ECO:0000313" key="4">
    <source>
        <dbReference type="Proteomes" id="UP000594261"/>
    </source>
</evidence>
<reference evidence="3" key="2">
    <citation type="submission" date="2021-01" db="UniProtKB">
        <authorList>
            <consortium name="EnsemblPlants"/>
        </authorList>
    </citation>
    <scope>IDENTIFICATION</scope>
</reference>
<feature type="transmembrane region" description="Helical" evidence="1">
    <location>
        <begin position="51"/>
        <end position="70"/>
    </location>
</feature>
<sequence>MAQSSKRSKRVSLCVLLFAYFASTIIAEDGMFFSSSSSLPTNVLGSCFPVSLQLVSMSCLLFCGYALWVLDHLVIPEI</sequence>
<feature type="signal peptide" evidence="2">
    <location>
        <begin position="1"/>
        <end position="27"/>
    </location>
</feature>
<reference evidence="3 4" key="1">
    <citation type="journal article" date="2016" name="G3 (Bethesda)">
        <title>First Draft Assembly and Annotation of the Genome of a California Endemic Oak Quercus lobata Nee (Fagaceae).</title>
        <authorList>
            <person name="Sork V.L."/>
            <person name="Fitz-Gibbon S.T."/>
            <person name="Puiu D."/>
            <person name="Crepeau M."/>
            <person name="Gugger P.F."/>
            <person name="Sherman R."/>
            <person name="Stevens K."/>
            <person name="Langley C.H."/>
            <person name="Pellegrini M."/>
            <person name="Salzberg S.L."/>
        </authorList>
    </citation>
    <scope>NUCLEOTIDE SEQUENCE [LARGE SCALE GENOMIC DNA]</scope>
    <source>
        <strain evidence="3 4">cv. SW786</strain>
    </source>
</reference>
<feature type="chain" id="PRO_5029500832" description="Transmembrane protein" evidence="2">
    <location>
        <begin position="28"/>
        <end position="78"/>
    </location>
</feature>
<keyword evidence="4" id="KW-1185">Reference proteome</keyword>
<keyword evidence="2" id="KW-0732">Signal</keyword>
<dbReference type="AlphaFoldDB" id="A0A7N2LRI0"/>
<dbReference type="EMBL" id="LRBV02000005">
    <property type="status" value="NOT_ANNOTATED_CDS"/>
    <property type="molecule type" value="Genomic_DNA"/>
</dbReference>
<proteinExistence type="predicted"/>
<dbReference type="Proteomes" id="UP000594261">
    <property type="component" value="Chromosome 5"/>
</dbReference>
<evidence type="ECO:0000256" key="2">
    <source>
        <dbReference type="SAM" id="SignalP"/>
    </source>
</evidence>
<organism evidence="3 4">
    <name type="scientific">Quercus lobata</name>
    <name type="common">Valley oak</name>
    <dbReference type="NCBI Taxonomy" id="97700"/>
    <lineage>
        <taxon>Eukaryota</taxon>
        <taxon>Viridiplantae</taxon>
        <taxon>Streptophyta</taxon>
        <taxon>Embryophyta</taxon>
        <taxon>Tracheophyta</taxon>
        <taxon>Spermatophyta</taxon>
        <taxon>Magnoliopsida</taxon>
        <taxon>eudicotyledons</taxon>
        <taxon>Gunneridae</taxon>
        <taxon>Pentapetalae</taxon>
        <taxon>rosids</taxon>
        <taxon>fabids</taxon>
        <taxon>Fagales</taxon>
        <taxon>Fagaceae</taxon>
        <taxon>Quercus</taxon>
    </lineage>
</organism>
<keyword evidence="1" id="KW-1133">Transmembrane helix</keyword>
<protein>
    <recommendedName>
        <fullName evidence="5">Transmembrane protein</fullName>
    </recommendedName>
</protein>
<keyword evidence="1" id="KW-0812">Transmembrane</keyword>
<accession>A0A7N2LRI0</accession>
<keyword evidence="1" id="KW-0472">Membrane</keyword>
<dbReference type="EnsemblPlants" id="QL05p058432:mrna">
    <property type="protein sequence ID" value="QL05p058432:mrna:CDS:1"/>
    <property type="gene ID" value="QL05p058432"/>
</dbReference>
<evidence type="ECO:0008006" key="5">
    <source>
        <dbReference type="Google" id="ProtNLM"/>
    </source>
</evidence>
<dbReference type="InParanoid" id="A0A7N2LRI0"/>
<evidence type="ECO:0000256" key="1">
    <source>
        <dbReference type="SAM" id="Phobius"/>
    </source>
</evidence>